<name>A0ABT8XDI2_9HYPH</name>
<dbReference type="RefSeq" id="WP_244762243.1">
    <property type="nucleotide sequence ID" value="NZ_JALJCJ010000005.1"/>
</dbReference>
<keyword evidence="2" id="KW-1185">Reference proteome</keyword>
<dbReference type="EMBL" id="WHSC02000005">
    <property type="protein sequence ID" value="MDO6121697.1"/>
    <property type="molecule type" value="Genomic_DNA"/>
</dbReference>
<protein>
    <submittedName>
        <fullName evidence="1">Uncharacterized protein</fullName>
    </submittedName>
</protein>
<gene>
    <name evidence="1" type="ORF">GB928_010940</name>
</gene>
<reference evidence="1" key="1">
    <citation type="submission" date="2022-04" db="EMBL/GenBank/DDBJ databases">
        <title>Shinella lacus sp. nov., a novel member of the genus Shinella from water.</title>
        <authorList>
            <person name="Deng Y."/>
        </authorList>
    </citation>
    <scope>NUCLEOTIDE SEQUENCE</scope>
    <source>
        <strain evidence="1">JCM 31239</strain>
    </source>
</reference>
<comment type="caution">
    <text evidence="1">The sequence shown here is derived from an EMBL/GenBank/DDBJ whole genome shotgun (WGS) entry which is preliminary data.</text>
</comment>
<evidence type="ECO:0000313" key="1">
    <source>
        <dbReference type="EMBL" id="MDO6121697.1"/>
    </source>
</evidence>
<organism evidence="1 2">
    <name type="scientific">Shinella curvata</name>
    <dbReference type="NCBI Taxonomy" id="1817964"/>
    <lineage>
        <taxon>Bacteria</taxon>
        <taxon>Pseudomonadati</taxon>
        <taxon>Pseudomonadota</taxon>
        <taxon>Alphaproteobacteria</taxon>
        <taxon>Hyphomicrobiales</taxon>
        <taxon>Rhizobiaceae</taxon>
        <taxon>Shinella</taxon>
    </lineage>
</organism>
<proteinExistence type="predicted"/>
<dbReference type="Proteomes" id="UP001177080">
    <property type="component" value="Unassembled WGS sequence"/>
</dbReference>
<accession>A0ABT8XDI2</accession>
<evidence type="ECO:0000313" key="2">
    <source>
        <dbReference type="Proteomes" id="UP001177080"/>
    </source>
</evidence>
<sequence>MSEGRKPDFDVFAIREREGGKDVFTKIGVAFSRHDGAGVSILLDALPLGRRLAVLPPLPSSDNR</sequence>